<proteinExistence type="predicted"/>
<feature type="signal peptide" evidence="2">
    <location>
        <begin position="1"/>
        <end position="24"/>
    </location>
</feature>
<accession>A0A8H3L721</accession>
<dbReference type="Proteomes" id="UP000615446">
    <property type="component" value="Unassembled WGS sequence"/>
</dbReference>
<dbReference type="AlphaFoldDB" id="A0A8H3L721"/>
<organism evidence="3 4">
    <name type="scientific">Rhizophagus clarus</name>
    <dbReference type="NCBI Taxonomy" id="94130"/>
    <lineage>
        <taxon>Eukaryota</taxon>
        <taxon>Fungi</taxon>
        <taxon>Fungi incertae sedis</taxon>
        <taxon>Mucoromycota</taxon>
        <taxon>Glomeromycotina</taxon>
        <taxon>Glomeromycetes</taxon>
        <taxon>Glomerales</taxon>
        <taxon>Glomeraceae</taxon>
        <taxon>Rhizophagus</taxon>
    </lineage>
</organism>
<evidence type="ECO:0000256" key="1">
    <source>
        <dbReference type="SAM" id="MobiDB-lite"/>
    </source>
</evidence>
<gene>
    <name evidence="3" type="ORF">RCL2_000762300</name>
</gene>
<protein>
    <submittedName>
        <fullName evidence="3">Uncharacterized protein</fullName>
    </submittedName>
</protein>
<keyword evidence="2" id="KW-0732">Signal</keyword>
<sequence length="97" mass="10767">MKSFTRIGFALLVTLLAIVKIASACDECKQPGKGVVSRGEPNQPMLNRHTRSNDETLTIREKLDHLEGYLRILAPHILNIPPVSCSNDSSSFTDYII</sequence>
<comment type="caution">
    <text evidence="3">The sequence shown here is derived from an EMBL/GenBank/DDBJ whole genome shotgun (WGS) entry which is preliminary data.</text>
</comment>
<feature type="region of interest" description="Disordered" evidence="1">
    <location>
        <begin position="31"/>
        <end position="51"/>
    </location>
</feature>
<feature type="chain" id="PRO_5034617133" evidence="2">
    <location>
        <begin position="25"/>
        <end position="97"/>
    </location>
</feature>
<evidence type="ECO:0000313" key="4">
    <source>
        <dbReference type="Proteomes" id="UP000615446"/>
    </source>
</evidence>
<evidence type="ECO:0000256" key="2">
    <source>
        <dbReference type="SAM" id="SignalP"/>
    </source>
</evidence>
<reference evidence="3" key="1">
    <citation type="submission" date="2019-10" db="EMBL/GenBank/DDBJ databases">
        <title>Conservation and host-specific expression of non-tandemly repeated heterogenous ribosome RNA gene in arbuscular mycorrhizal fungi.</title>
        <authorList>
            <person name="Maeda T."/>
            <person name="Kobayashi Y."/>
            <person name="Nakagawa T."/>
            <person name="Ezawa T."/>
            <person name="Yamaguchi K."/>
            <person name="Bino T."/>
            <person name="Nishimoto Y."/>
            <person name="Shigenobu S."/>
            <person name="Kawaguchi M."/>
        </authorList>
    </citation>
    <scope>NUCLEOTIDE SEQUENCE</scope>
    <source>
        <strain evidence="3">HR1</strain>
    </source>
</reference>
<dbReference type="OrthoDB" id="2322700at2759"/>
<name>A0A8H3L721_9GLOM</name>
<dbReference type="EMBL" id="BLAL01000049">
    <property type="protein sequence ID" value="GES80340.1"/>
    <property type="molecule type" value="Genomic_DNA"/>
</dbReference>
<evidence type="ECO:0000313" key="3">
    <source>
        <dbReference type="EMBL" id="GES80340.1"/>
    </source>
</evidence>